<dbReference type="Pfam" id="PF02416">
    <property type="entry name" value="TatA_B_E"/>
    <property type="match status" value="1"/>
</dbReference>
<dbReference type="Gene3D" id="1.20.5.3310">
    <property type="match status" value="1"/>
</dbReference>
<comment type="subcellular location">
    <subcellularLocation>
        <location evidence="1">Membrane</location>
        <topology evidence="1">Single-pass membrane protein</topology>
    </subcellularLocation>
</comment>
<keyword evidence="6" id="KW-0811">Translocation</keyword>
<evidence type="ECO:0000256" key="4">
    <source>
        <dbReference type="ARBA" id="ARBA00022927"/>
    </source>
</evidence>
<dbReference type="AlphaFoldDB" id="A0A485LXQ2"/>
<feature type="compositionally biased region" description="Basic and acidic residues" evidence="8">
    <location>
        <begin position="76"/>
        <end position="101"/>
    </location>
</feature>
<evidence type="ECO:0000256" key="3">
    <source>
        <dbReference type="ARBA" id="ARBA00022692"/>
    </source>
</evidence>
<evidence type="ECO:0000256" key="5">
    <source>
        <dbReference type="ARBA" id="ARBA00022989"/>
    </source>
</evidence>
<evidence type="ECO:0000256" key="2">
    <source>
        <dbReference type="ARBA" id="ARBA00022448"/>
    </source>
</evidence>
<feature type="region of interest" description="Disordered" evidence="8">
    <location>
        <begin position="56"/>
        <end position="123"/>
    </location>
</feature>
<evidence type="ECO:0000256" key="9">
    <source>
        <dbReference type="SAM" id="Phobius"/>
    </source>
</evidence>
<keyword evidence="4" id="KW-0653">Protein transport</keyword>
<reference evidence="10" key="1">
    <citation type="submission" date="2019-03" db="EMBL/GenBank/DDBJ databases">
        <authorList>
            <person name="Hao L."/>
        </authorList>
    </citation>
    <scope>NUCLEOTIDE SEQUENCE</scope>
</reference>
<dbReference type="GO" id="GO:0016020">
    <property type="term" value="C:membrane"/>
    <property type="evidence" value="ECO:0007669"/>
    <property type="project" value="UniProtKB-SubCell"/>
</dbReference>
<sequence>MRKTHIWSSMFGISGQELFLILLVALIVLGPKKLPEMAKTIGKFLGEFQRATDDFKREIDISSREKPAKPEPGPAPEKDVREPASEETKPLEQERPSDKGESSSGESKTGDDPIAYRPGEIEG</sequence>
<name>A0A485LXQ2_9ZZZZ</name>
<gene>
    <name evidence="10" type="primary">tatAd</name>
    <name evidence="10" type="ORF">SCFA_180059</name>
</gene>
<keyword evidence="5 9" id="KW-1133">Transmembrane helix</keyword>
<dbReference type="PRINTS" id="PR01506">
    <property type="entry name" value="TATBPROTEIN"/>
</dbReference>
<dbReference type="EMBL" id="CAADRM010000079">
    <property type="protein sequence ID" value="VFU13380.1"/>
    <property type="molecule type" value="Genomic_DNA"/>
</dbReference>
<feature type="compositionally biased region" description="Basic and acidic residues" evidence="8">
    <location>
        <begin position="56"/>
        <end position="69"/>
    </location>
</feature>
<organism evidence="10">
    <name type="scientific">anaerobic digester metagenome</name>
    <dbReference type="NCBI Taxonomy" id="1263854"/>
    <lineage>
        <taxon>unclassified sequences</taxon>
        <taxon>metagenomes</taxon>
        <taxon>ecological metagenomes</taxon>
    </lineage>
</organism>
<evidence type="ECO:0000256" key="6">
    <source>
        <dbReference type="ARBA" id="ARBA00023010"/>
    </source>
</evidence>
<dbReference type="PANTHER" id="PTHR33162">
    <property type="entry name" value="SEC-INDEPENDENT PROTEIN TRANSLOCASE PROTEIN TATA, CHLOROPLASTIC"/>
    <property type="match status" value="1"/>
</dbReference>
<evidence type="ECO:0000256" key="7">
    <source>
        <dbReference type="ARBA" id="ARBA00023136"/>
    </source>
</evidence>
<evidence type="ECO:0000313" key="10">
    <source>
        <dbReference type="EMBL" id="VFU13380.1"/>
    </source>
</evidence>
<keyword evidence="3 9" id="KW-0812">Transmembrane</keyword>
<evidence type="ECO:0000256" key="8">
    <source>
        <dbReference type="SAM" id="MobiDB-lite"/>
    </source>
</evidence>
<dbReference type="PANTHER" id="PTHR33162:SF1">
    <property type="entry name" value="SEC-INDEPENDENT PROTEIN TRANSLOCASE PROTEIN TATA, CHLOROPLASTIC"/>
    <property type="match status" value="1"/>
</dbReference>
<accession>A0A485LXQ2</accession>
<protein>
    <submittedName>
        <fullName evidence="10">Sec-independent protein translocase protein TatA</fullName>
    </submittedName>
</protein>
<dbReference type="GO" id="GO:0015031">
    <property type="term" value="P:protein transport"/>
    <property type="evidence" value="ECO:0007669"/>
    <property type="project" value="UniProtKB-KW"/>
</dbReference>
<keyword evidence="7 9" id="KW-0472">Membrane</keyword>
<feature type="transmembrane region" description="Helical" evidence="9">
    <location>
        <begin position="6"/>
        <end position="29"/>
    </location>
</feature>
<dbReference type="InterPro" id="IPR003369">
    <property type="entry name" value="TatA/B/E"/>
</dbReference>
<evidence type="ECO:0000256" key="1">
    <source>
        <dbReference type="ARBA" id="ARBA00004167"/>
    </source>
</evidence>
<proteinExistence type="predicted"/>
<keyword evidence="2" id="KW-0813">Transport</keyword>